<dbReference type="CDD" id="cd02440">
    <property type="entry name" value="AdoMet_MTases"/>
    <property type="match status" value="1"/>
</dbReference>
<keyword evidence="8" id="KW-0949">S-adenosyl-L-methionine</keyword>
<comment type="catalytic activity">
    <reaction evidence="1">
        <text>guanosine(46) in tRNA + S-adenosyl-L-methionine = N(7)-methylguanosine(46) in tRNA + S-adenosyl-L-homocysteine</text>
        <dbReference type="Rhea" id="RHEA:42708"/>
        <dbReference type="Rhea" id="RHEA-COMP:10188"/>
        <dbReference type="Rhea" id="RHEA-COMP:10189"/>
        <dbReference type="ChEBI" id="CHEBI:57856"/>
        <dbReference type="ChEBI" id="CHEBI:59789"/>
        <dbReference type="ChEBI" id="CHEBI:74269"/>
        <dbReference type="ChEBI" id="CHEBI:74480"/>
        <dbReference type="EC" id="2.1.1.33"/>
    </reaction>
</comment>
<dbReference type="OrthoDB" id="9780707at2"/>
<organism evidence="10 11">
    <name type="scientific">Acaryochloris marina (strain MBIC 11017)</name>
    <dbReference type="NCBI Taxonomy" id="329726"/>
    <lineage>
        <taxon>Bacteria</taxon>
        <taxon>Bacillati</taxon>
        <taxon>Cyanobacteriota</taxon>
        <taxon>Cyanophyceae</taxon>
        <taxon>Acaryochloridales</taxon>
        <taxon>Acaryochloridaceae</taxon>
        <taxon>Acaryochloris</taxon>
    </lineage>
</organism>
<name>B0C6T8_ACAM1</name>
<evidence type="ECO:0000256" key="4">
    <source>
        <dbReference type="ARBA" id="ARBA00011977"/>
    </source>
</evidence>
<dbReference type="Proteomes" id="UP000000268">
    <property type="component" value="Chromosome"/>
</dbReference>
<evidence type="ECO:0000256" key="9">
    <source>
        <dbReference type="ARBA" id="ARBA00022694"/>
    </source>
</evidence>
<dbReference type="NCBIfam" id="TIGR02469">
    <property type="entry name" value="CbiT"/>
    <property type="match status" value="1"/>
</dbReference>
<evidence type="ECO:0000256" key="6">
    <source>
        <dbReference type="ARBA" id="ARBA00022603"/>
    </source>
</evidence>
<comment type="pathway">
    <text evidence="3">Cofactor biosynthesis; adenosylcobalamin biosynthesis.</text>
</comment>
<dbReference type="Gene3D" id="3.40.50.150">
    <property type="entry name" value="Vaccinia Virus protein VP39"/>
    <property type="match status" value="1"/>
</dbReference>
<evidence type="ECO:0000256" key="7">
    <source>
        <dbReference type="ARBA" id="ARBA00022679"/>
    </source>
</evidence>
<evidence type="ECO:0000256" key="5">
    <source>
        <dbReference type="ARBA" id="ARBA00022573"/>
    </source>
</evidence>
<dbReference type="UniPathway" id="UPA00148"/>
<dbReference type="GO" id="GO:0008276">
    <property type="term" value="F:protein methyltransferase activity"/>
    <property type="evidence" value="ECO:0007669"/>
    <property type="project" value="InterPro"/>
</dbReference>
<keyword evidence="9" id="KW-0819">tRNA processing</keyword>
<dbReference type="InterPro" id="IPR003358">
    <property type="entry name" value="tRNA_(Gua-N-7)_MeTrfase_Trmb"/>
</dbReference>
<accession>B0C6T8</accession>
<dbReference type="KEGG" id="amr:AM1_2635"/>
<evidence type="ECO:0000256" key="8">
    <source>
        <dbReference type="ARBA" id="ARBA00022691"/>
    </source>
</evidence>
<dbReference type="Pfam" id="PF02390">
    <property type="entry name" value="Methyltransf_4"/>
    <property type="match status" value="1"/>
</dbReference>
<dbReference type="GO" id="GO:0009236">
    <property type="term" value="P:cobalamin biosynthetic process"/>
    <property type="evidence" value="ECO:0007669"/>
    <property type="project" value="UniProtKB-UniPathway"/>
</dbReference>
<dbReference type="GO" id="GO:0008176">
    <property type="term" value="F:tRNA (guanine(46)-N7)-methyltransferase activity"/>
    <property type="evidence" value="ECO:0007669"/>
    <property type="project" value="UniProtKB-EC"/>
</dbReference>
<keyword evidence="6 10" id="KW-0489">Methyltransferase</keyword>
<dbReference type="RefSeq" id="WP_012163093.1">
    <property type="nucleotide sequence ID" value="NC_009925.1"/>
</dbReference>
<dbReference type="InterPro" id="IPR014008">
    <property type="entry name" value="Cbl_synth_MTase_CbiT"/>
</dbReference>
<dbReference type="STRING" id="329726.AM1_2635"/>
<protein>
    <recommendedName>
        <fullName evidence="4">tRNA (guanine(46)-N(7))-methyltransferase</fullName>
        <ecNumber evidence="4">2.1.1.33</ecNumber>
    </recommendedName>
</protein>
<evidence type="ECO:0000313" key="10">
    <source>
        <dbReference type="EMBL" id="ABW27642.1"/>
    </source>
</evidence>
<evidence type="ECO:0000256" key="3">
    <source>
        <dbReference type="ARBA" id="ARBA00004953"/>
    </source>
</evidence>
<dbReference type="SUPFAM" id="SSF53335">
    <property type="entry name" value="S-adenosyl-L-methionine-dependent methyltransferases"/>
    <property type="match status" value="1"/>
</dbReference>
<evidence type="ECO:0000256" key="1">
    <source>
        <dbReference type="ARBA" id="ARBA00000142"/>
    </source>
</evidence>
<dbReference type="PANTHER" id="PTHR43182:SF1">
    <property type="entry name" value="COBALT-PRECORRIN-7 C(5)-METHYLTRANSFERASE"/>
    <property type="match status" value="1"/>
</dbReference>
<gene>
    <name evidence="10" type="primary">cbiT</name>
    <name evidence="10" type="ordered locus">AM1_2635</name>
</gene>
<dbReference type="EC" id="2.1.1.33" evidence="4"/>
<evidence type="ECO:0000256" key="2">
    <source>
        <dbReference type="ARBA" id="ARBA00003015"/>
    </source>
</evidence>
<comment type="function">
    <text evidence="2">Catalyzes the formation of N(7)-methylguanine at position 46 (m7G46) in tRNA.</text>
</comment>
<sequence length="199" mass="21878">MPSSPWPYTSPGIPDELFERLPGIPMTQRDTRLLLISQLRLTTDTVLWDIGAGTGTIPVEAGLLCPQGQIIAIERDEEVVNLIQANCDQFAVKNVDIIQGNAPGCLDDLQPQPTRICIEGGHPMQDLLKTAWSHLQTNGRLVASASSLETLYVISETFSSLRARNIEVVQSVINRLETRGTRQLFAAVDPMFILSGEKL</sequence>
<dbReference type="eggNOG" id="COG2242">
    <property type="taxonomic scope" value="Bacteria"/>
</dbReference>
<reference evidence="10 11" key="1">
    <citation type="journal article" date="2008" name="Proc. Natl. Acad. Sci. U.S.A.">
        <title>Niche adaptation and genome expansion in the chlorophyll d-producing cyanobacterium Acaryochloris marina.</title>
        <authorList>
            <person name="Swingley W.D."/>
            <person name="Chen M."/>
            <person name="Cheung P.C."/>
            <person name="Conrad A.L."/>
            <person name="Dejesa L.C."/>
            <person name="Hao J."/>
            <person name="Honchak B.M."/>
            <person name="Karbach L.E."/>
            <person name="Kurdoglu A."/>
            <person name="Lahiri S."/>
            <person name="Mastrian S.D."/>
            <person name="Miyashita H."/>
            <person name="Page L."/>
            <person name="Ramakrishna P."/>
            <person name="Satoh S."/>
            <person name="Sattley W.M."/>
            <person name="Shimada Y."/>
            <person name="Taylor H.L."/>
            <person name="Tomo T."/>
            <person name="Tsuchiya T."/>
            <person name="Wang Z.T."/>
            <person name="Raymond J."/>
            <person name="Mimuro M."/>
            <person name="Blankenship R.E."/>
            <person name="Touchman J.W."/>
        </authorList>
    </citation>
    <scope>NUCLEOTIDE SEQUENCE [LARGE SCALE GENOMIC DNA]</scope>
    <source>
        <strain evidence="11">MBIC 11017</strain>
    </source>
</reference>
<keyword evidence="5" id="KW-0169">Cobalamin biosynthesis</keyword>
<keyword evidence="7 10" id="KW-0808">Transferase</keyword>
<dbReference type="InterPro" id="IPR029063">
    <property type="entry name" value="SAM-dependent_MTases_sf"/>
</dbReference>
<dbReference type="AlphaFoldDB" id="B0C6T8"/>
<proteinExistence type="predicted"/>
<dbReference type="HOGENOM" id="CLU_094143_0_0_3"/>
<evidence type="ECO:0000313" key="11">
    <source>
        <dbReference type="Proteomes" id="UP000000268"/>
    </source>
</evidence>
<dbReference type="InterPro" id="IPR050714">
    <property type="entry name" value="Cobalamin_biosynth_MTase"/>
</dbReference>
<dbReference type="EMBL" id="CP000828">
    <property type="protein sequence ID" value="ABW27642.1"/>
    <property type="molecule type" value="Genomic_DNA"/>
</dbReference>
<dbReference type="NCBIfam" id="NF005640">
    <property type="entry name" value="PRK07402.1"/>
    <property type="match status" value="1"/>
</dbReference>
<dbReference type="PANTHER" id="PTHR43182">
    <property type="entry name" value="COBALT-PRECORRIN-6B C(15)-METHYLTRANSFERASE (DECARBOXYLATING)"/>
    <property type="match status" value="1"/>
</dbReference>
<keyword evidence="11" id="KW-1185">Reference proteome</keyword>